<dbReference type="EC" id="2.8.1.12" evidence="3"/>
<dbReference type="PANTHER" id="PTHR23404">
    <property type="entry name" value="MOLYBDOPTERIN SYNTHASE RELATED"/>
    <property type="match status" value="1"/>
</dbReference>
<evidence type="ECO:0000313" key="13">
    <source>
        <dbReference type="Proteomes" id="UP000315439"/>
    </source>
</evidence>
<evidence type="ECO:0000256" key="5">
    <source>
        <dbReference type="ARBA" id="ARBA00023150"/>
    </source>
</evidence>
<name>A0A545U4Q5_9GAMM</name>
<dbReference type="InterPro" id="IPR036563">
    <property type="entry name" value="MoaE_sf"/>
</dbReference>
<dbReference type="SUPFAM" id="SSF54690">
    <property type="entry name" value="Molybdopterin synthase subunit MoaE"/>
    <property type="match status" value="1"/>
</dbReference>
<evidence type="ECO:0000256" key="6">
    <source>
        <dbReference type="ARBA" id="ARBA00026066"/>
    </source>
</evidence>
<keyword evidence="5" id="KW-0501">Molybdenum cofactor biosynthesis</keyword>
<protein>
    <recommendedName>
        <fullName evidence="4">Molybdopterin synthase catalytic subunit</fullName>
        <ecNumber evidence="3">2.8.1.12</ecNumber>
    </recommendedName>
    <alternativeName>
        <fullName evidence="9">MPT synthase subunit 2</fullName>
    </alternativeName>
    <alternativeName>
        <fullName evidence="7">Molybdenum cofactor biosynthesis protein E</fullName>
    </alternativeName>
    <alternativeName>
        <fullName evidence="8">Molybdopterin-converting factor large subunit</fullName>
    </alternativeName>
    <alternativeName>
        <fullName evidence="10">Molybdopterin-converting factor subunit 2</fullName>
    </alternativeName>
</protein>
<sequence length="153" mass="17029">MGHSPENIIITSEPLDIGELTRQVHLNQGESGAAVTFTGAVRVSAEENGLTAMSLEHYPGMTEAQLAKIVGEANQRWQLNKVMVVHRVGHLSPGEPIVFVGTCGLHRKEAFEAAEFVMDFLKQKATFWKKEHYGSREVWVEAKKTDAEAAERW</sequence>
<evidence type="ECO:0000256" key="7">
    <source>
        <dbReference type="ARBA" id="ARBA00029745"/>
    </source>
</evidence>
<evidence type="ECO:0000256" key="11">
    <source>
        <dbReference type="ARBA" id="ARBA00049878"/>
    </source>
</evidence>
<dbReference type="InterPro" id="IPR003448">
    <property type="entry name" value="Mopterin_biosynth_MoaE"/>
</dbReference>
<comment type="subunit">
    <text evidence="6">Heterotetramer of 2 MoaD subunits and 2 MoaE subunits. Also stable as homodimer. The enzyme changes between these two forms during catalysis.</text>
</comment>
<comment type="caution">
    <text evidence="12">The sequence shown here is derived from an EMBL/GenBank/DDBJ whole genome shotgun (WGS) entry which is preliminary data.</text>
</comment>
<comment type="pathway">
    <text evidence="1">Cofactor biosynthesis; molybdopterin biosynthesis.</text>
</comment>
<dbReference type="CDD" id="cd00756">
    <property type="entry name" value="MoaE"/>
    <property type="match status" value="1"/>
</dbReference>
<evidence type="ECO:0000256" key="4">
    <source>
        <dbReference type="ARBA" id="ARBA00013858"/>
    </source>
</evidence>
<evidence type="ECO:0000256" key="3">
    <source>
        <dbReference type="ARBA" id="ARBA00011950"/>
    </source>
</evidence>
<dbReference type="GO" id="GO:0006777">
    <property type="term" value="P:Mo-molybdopterin cofactor biosynthetic process"/>
    <property type="evidence" value="ECO:0007669"/>
    <property type="project" value="UniProtKB-KW"/>
</dbReference>
<proteinExistence type="inferred from homology"/>
<keyword evidence="13" id="KW-1185">Reference proteome</keyword>
<organism evidence="12 13">
    <name type="scientific">Aliikangiella coralliicola</name>
    <dbReference type="NCBI Taxonomy" id="2592383"/>
    <lineage>
        <taxon>Bacteria</taxon>
        <taxon>Pseudomonadati</taxon>
        <taxon>Pseudomonadota</taxon>
        <taxon>Gammaproteobacteria</taxon>
        <taxon>Oceanospirillales</taxon>
        <taxon>Pleioneaceae</taxon>
        <taxon>Aliikangiella</taxon>
    </lineage>
</organism>
<comment type="similarity">
    <text evidence="2">Belongs to the MoaE family.</text>
</comment>
<gene>
    <name evidence="12" type="ORF">FLL46_22840</name>
</gene>
<evidence type="ECO:0000256" key="1">
    <source>
        <dbReference type="ARBA" id="ARBA00005046"/>
    </source>
</evidence>
<evidence type="ECO:0000256" key="9">
    <source>
        <dbReference type="ARBA" id="ARBA00030781"/>
    </source>
</evidence>
<dbReference type="Pfam" id="PF02391">
    <property type="entry name" value="MoaE"/>
    <property type="match status" value="1"/>
</dbReference>
<dbReference type="AlphaFoldDB" id="A0A545U4Q5"/>
<reference evidence="12 13" key="1">
    <citation type="submission" date="2019-07" db="EMBL/GenBank/DDBJ databases">
        <title>Draft genome for Aliikangiella sp. M105.</title>
        <authorList>
            <person name="Wang G."/>
        </authorList>
    </citation>
    <scope>NUCLEOTIDE SEQUENCE [LARGE SCALE GENOMIC DNA]</scope>
    <source>
        <strain evidence="12 13">M105</strain>
    </source>
</reference>
<comment type="catalytic activity">
    <reaction evidence="11">
        <text>2 [molybdopterin-synthase sulfur-carrier protein]-C-terminal-Gly-aminoethanethioate + cyclic pyranopterin phosphate + H2O = molybdopterin + 2 [molybdopterin-synthase sulfur-carrier protein]-C-terminal Gly-Gly + 2 H(+)</text>
        <dbReference type="Rhea" id="RHEA:26333"/>
        <dbReference type="Rhea" id="RHEA-COMP:12202"/>
        <dbReference type="Rhea" id="RHEA-COMP:19907"/>
        <dbReference type="ChEBI" id="CHEBI:15377"/>
        <dbReference type="ChEBI" id="CHEBI:15378"/>
        <dbReference type="ChEBI" id="CHEBI:58698"/>
        <dbReference type="ChEBI" id="CHEBI:59648"/>
        <dbReference type="ChEBI" id="CHEBI:90778"/>
        <dbReference type="ChEBI" id="CHEBI:232372"/>
        <dbReference type="EC" id="2.8.1.12"/>
    </reaction>
</comment>
<dbReference type="OrthoDB" id="9803224at2"/>
<evidence type="ECO:0000256" key="10">
    <source>
        <dbReference type="ARBA" id="ARBA00032474"/>
    </source>
</evidence>
<accession>A0A545U4Q5</accession>
<dbReference type="Proteomes" id="UP000315439">
    <property type="component" value="Unassembled WGS sequence"/>
</dbReference>
<dbReference type="UniPathway" id="UPA00344"/>
<dbReference type="EMBL" id="VIKS01000014">
    <property type="protein sequence ID" value="TQV84457.1"/>
    <property type="molecule type" value="Genomic_DNA"/>
</dbReference>
<dbReference type="Gene3D" id="3.90.1170.40">
    <property type="entry name" value="Molybdopterin biosynthesis MoaE subunit"/>
    <property type="match status" value="1"/>
</dbReference>
<evidence type="ECO:0000256" key="2">
    <source>
        <dbReference type="ARBA" id="ARBA00005426"/>
    </source>
</evidence>
<evidence type="ECO:0000313" key="12">
    <source>
        <dbReference type="EMBL" id="TQV84457.1"/>
    </source>
</evidence>
<dbReference type="GO" id="GO:0030366">
    <property type="term" value="F:molybdopterin synthase activity"/>
    <property type="evidence" value="ECO:0007669"/>
    <property type="project" value="UniProtKB-EC"/>
</dbReference>
<dbReference type="RefSeq" id="WP_142934092.1">
    <property type="nucleotide sequence ID" value="NZ_ML660170.1"/>
</dbReference>
<evidence type="ECO:0000256" key="8">
    <source>
        <dbReference type="ARBA" id="ARBA00030407"/>
    </source>
</evidence>